<dbReference type="Proteomes" id="UP000053097">
    <property type="component" value="Unassembled WGS sequence"/>
</dbReference>
<gene>
    <name evidence="3" type="ORF">DMN91_011291</name>
    <name evidence="2" type="ORF">X777_00389</name>
</gene>
<evidence type="ECO:0000256" key="1">
    <source>
        <dbReference type="SAM" id="SignalP"/>
    </source>
</evidence>
<evidence type="ECO:0000313" key="5">
    <source>
        <dbReference type="Proteomes" id="UP000279307"/>
    </source>
</evidence>
<dbReference type="InterPro" id="IPR009832">
    <property type="entry name" value="DUF1397"/>
</dbReference>
<dbReference type="AlphaFoldDB" id="A0A026WV60"/>
<dbReference type="PANTHER" id="PTHR20997:SF2">
    <property type="entry name" value="EG:BACR42I17.2 PROTEIN-RELATED"/>
    <property type="match status" value="1"/>
</dbReference>
<reference evidence="3 5" key="2">
    <citation type="journal article" date="2018" name="Genome Res.">
        <title>The genomic architecture and molecular evolution of ant odorant receptors.</title>
        <authorList>
            <person name="McKenzie S.K."/>
            <person name="Kronauer D.J.C."/>
        </authorList>
    </citation>
    <scope>NUCLEOTIDE SEQUENCE [LARGE SCALE GENOMIC DNA]</scope>
    <source>
        <strain evidence="3">Clonal line C1</strain>
    </source>
</reference>
<proteinExistence type="predicted"/>
<evidence type="ECO:0000313" key="2">
    <source>
        <dbReference type="EMBL" id="EZA59546.1"/>
    </source>
</evidence>
<dbReference type="STRING" id="2015173.A0A026WV60"/>
<evidence type="ECO:0000313" key="4">
    <source>
        <dbReference type="Proteomes" id="UP000053097"/>
    </source>
</evidence>
<dbReference type="PANTHER" id="PTHR20997">
    <property type="entry name" value="EG:BACR42I17.2 PROTEIN-RELATED"/>
    <property type="match status" value="1"/>
</dbReference>
<dbReference type="EMBL" id="QOIP01000011">
    <property type="protein sequence ID" value="RLU17222.1"/>
    <property type="molecule type" value="Genomic_DNA"/>
</dbReference>
<name>A0A026WV60_OOCBI</name>
<dbReference type="EMBL" id="KK107105">
    <property type="protein sequence ID" value="EZA59546.1"/>
    <property type="molecule type" value="Genomic_DNA"/>
</dbReference>
<evidence type="ECO:0000313" key="3">
    <source>
        <dbReference type="EMBL" id="RLU17222.1"/>
    </source>
</evidence>
<feature type="chain" id="PRO_5035982503" evidence="1">
    <location>
        <begin position="20"/>
        <end position="269"/>
    </location>
</feature>
<protein>
    <submittedName>
        <fullName evidence="2">27 kDa hemolymph glycoprotein</fullName>
    </submittedName>
</protein>
<dbReference type="OrthoDB" id="6512861at2759"/>
<feature type="signal peptide" evidence="1">
    <location>
        <begin position="1"/>
        <end position="19"/>
    </location>
</feature>
<sequence length="269" mass="30080">MKSITTAVLLLVLCTSAYSLPVENLSSTNDILKQLAGAVNKMPELKNFNTSVIFAIKKASDLLTKCVENGQANAFQAILTTHVEMTDCVNSLVNVKELTAEIEKYKPTGELDVVFEKYCNRRSTLQGCMTKYMNTMELCMDEKEKETKKIIMNVTASLLEFLCHKNGDRIGLFMLTDGPKCFQKKAQEIQKCANKTFGSYIPDISSNLVGLDNLLKLKFDRNGCMDISNFQTCTVEELEKCEDPTAANIVFSTLRYVQKITPCEKLLTA</sequence>
<dbReference type="Proteomes" id="UP000279307">
    <property type="component" value="Chromosome 11"/>
</dbReference>
<dbReference type="OMA" id="HHLEQCS"/>
<accession>A0A026WV60</accession>
<keyword evidence="1" id="KW-0732">Signal</keyword>
<reference evidence="3" key="3">
    <citation type="submission" date="2018-07" db="EMBL/GenBank/DDBJ databases">
        <authorList>
            <person name="Mckenzie S.K."/>
            <person name="Kronauer D.J.C."/>
        </authorList>
    </citation>
    <scope>NUCLEOTIDE SEQUENCE</scope>
    <source>
        <strain evidence="3">Clonal line C1</strain>
    </source>
</reference>
<keyword evidence="4" id="KW-1185">Reference proteome</keyword>
<reference evidence="2 4" key="1">
    <citation type="journal article" date="2014" name="Curr. Biol.">
        <title>The genome of the clonal raider ant Cerapachys biroi.</title>
        <authorList>
            <person name="Oxley P.R."/>
            <person name="Ji L."/>
            <person name="Fetter-Pruneda I."/>
            <person name="McKenzie S.K."/>
            <person name="Li C."/>
            <person name="Hu H."/>
            <person name="Zhang G."/>
            <person name="Kronauer D.J."/>
        </authorList>
    </citation>
    <scope>NUCLEOTIDE SEQUENCE [LARGE SCALE GENOMIC DNA]</scope>
</reference>
<dbReference type="Pfam" id="PF07165">
    <property type="entry name" value="DUF1397"/>
    <property type="match status" value="1"/>
</dbReference>
<organism evidence="2 4">
    <name type="scientific">Ooceraea biroi</name>
    <name type="common">Clonal raider ant</name>
    <name type="synonym">Cerapachys biroi</name>
    <dbReference type="NCBI Taxonomy" id="2015173"/>
    <lineage>
        <taxon>Eukaryota</taxon>
        <taxon>Metazoa</taxon>
        <taxon>Ecdysozoa</taxon>
        <taxon>Arthropoda</taxon>
        <taxon>Hexapoda</taxon>
        <taxon>Insecta</taxon>
        <taxon>Pterygota</taxon>
        <taxon>Neoptera</taxon>
        <taxon>Endopterygota</taxon>
        <taxon>Hymenoptera</taxon>
        <taxon>Apocrita</taxon>
        <taxon>Aculeata</taxon>
        <taxon>Formicoidea</taxon>
        <taxon>Formicidae</taxon>
        <taxon>Dorylinae</taxon>
        <taxon>Ooceraea</taxon>
    </lineage>
</organism>